<protein>
    <recommendedName>
        <fullName evidence="1">Polysaccharide lyase 14 domain-containing protein</fullName>
    </recommendedName>
</protein>
<sequence>MTATLAQSLSFSDTWSLDMAMLASSASSSGGLANSPAWGTMDLFSGANMDVVPDPTTLGSALPVLKVNYPAGSYQSPQSSSHNSSSFVNGPLGGAQFYFRPFPTSSIRALLEYEVFIDNNFQFNQGGKLPGLYGSDGSVGSLCNGGNTSDGLTCWSMRLMWRTNGLGEAYAYFPVSDNSKICQSRNTICSSLFGTSIDRGSFKFTQGQWMTIAMFVQLNNPGASDGSLVIYTDNGQTRAISRGGVTYRSAGSNADDLLVRSVMFSTFFGGHTSDWASPVDTFLLFRNVRLSMANDRIANHSEPSLLRGTLSISWLLAFVFFSIILV</sequence>
<dbReference type="EMBL" id="JAFCIX010000017">
    <property type="protein sequence ID" value="KAH6601152.1"/>
    <property type="molecule type" value="Genomic_DNA"/>
</dbReference>
<dbReference type="Pfam" id="PF21294">
    <property type="entry name" value="Polysacc_lyase_14"/>
    <property type="match status" value="1"/>
</dbReference>
<evidence type="ECO:0000313" key="3">
    <source>
        <dbReference type="Proteomes" id="UP001648503"/>
    </source>
</evidence>
<dbReference type="Gene3D" id="2.60.120.200">
    <property type="match status" value="1"/>
</dbReference>
<proteinExistence type="predicted"/>
<name>A0ABQ8FN67_9FUNG</name>
<dbReference type="PANTHER" id="PTHR40124:SF1">
    <property type="entry name" value="DISAGGREGATASE RELATED REPEAT PROTEIN"/>
    <property type="match status" value="1"/>
</dbReference>
<gene>
    <name evidence="2" type="ORF">BASA50_001831</name>
</gene>
<dbReference type="InterPro" id="IPR048958">
    <property type="entry name" value="Polysacc_lyase_14"/>
</dbReference>
<feature type="domain" description="Polysaccharide lyase 14" evidence="1">
    <location>
        <begin position="63"/>
        <end position="288"/>
    </location>
</feature>
<evidence type="ECO:0000313" key="2">
    <source>
        <dbReference type="EMBL" id="KAH6601152.1"/>
    </source>
</evidence>
<keyword evidence="3" id="KW-1185">Reference proteome</keyword>
<dbReference type="Proteomes" id="UP001648503">
    <property type="component" value="Unassembled WGS sequence"/>
</dbReference>
<accession>A0ABQ8FN67</accession>
<comment type="caution">
    <text evidence="2">The sequence shown here is derived from an EMBL/GenBank/DDBJ whole genome shotgun (WGS) entry which is preliminary data.</text>
</comment>
<reference evidence="2 3" key="1">
    <citation type="submission" date="2021-02" db="EMBL/GenBank/DDBJ databases">
        <title>Variation within the Batrachochytrium salamandrivorans European outbreak.</title>
        <authorList>
            <person name="Kelly M."/>
            <person name="Pasmans F."/>
            <person name="Shea T.P."/>
            <person name="Munoz J.F."/>
            <person name="Carranza S."/>
            <person name="Cuomo C.A."/>
            <person name="Martel A."/>
        </authorList>
    </citation>
    <scope>NUCLEOTIDE SEQUENCE [LARGE SCALE GENOMIC DNA]</scope>
    <source>
        <strain evidence="2 3">AMFP18/2</strain>
    </source>
</reference>
<organism evidence="2 3">
    <name type="scientific">Batrachochytrium salamandrivorans</name>
    <dbReference type="NCBI Taxonomy" id="1357716"/>
    <lineage>
        <taxon>Eukaryota</taxon>
        <taxon>Fungi</taxon>
        <taxon>Fungi incertae sedis</taxon>
        <taxon>Chytridiomycota</taxon>
        <taxon>Chytridiomycota incertae sedis</taxon>
        <taxon>Chytridiomycetes</taxon>
        <taxon>Rhizophydiales</taxon>
        <taxon>Rhizophydiales incertae sedis</taxon>
        <taxon>Batrachochytrium</taxon>
    </lineage>
</organism>
<dbReference type="PANTHER" id="PTHR40124">
    <property type="match status" value="1"/>
</dbReference>
<evidence type="ECO:0000259" key="1">
    <source>
        <dbReference type="Pfam" id="PF21294"/>
    </source>
</evidence>